<dbReference type="RefSeq" id="WP_316689034.1">
    <property type="nucleotide sequence ID" value="NZ_CP103837.1"/>
</dbReference>
<dbReference type="EMBL" id="CP103840">
    <property type="protein sequence ID" value="WOB26121.1"/>
    <property type="molecule type" value="Genomic_DNA"/>
</dbReference>
<proteinExistence type="predicted"/>
<keyword evidence="2" id="KW-1185">Reference proteome</keyword>
<organism evidence="1 2">
    <name type="scientific">Xanthomonas dyei</name>
    <dbReference type="NCBI Taxonomy" id="743699"/>
    <lineage>
        <taxon>Bacteria</taxon>
        <taxon>Pseudomonadati</taxon>
        <taxon>Pseudomonadota</taxon>
        <taxon>Gammaproteobacteria</taxon>
        <taxon>Lysobacterales</taxon>
        <taxon>Lysobacteraceae</taxon>
        <taxon>Xanthomonas</taxon>
    </lineage>
</organism>
<reference evidence="1 2" key="1">
    <citation type="submission" date="2022-08" db="EMBL/GenBank/DDBJ databases">
        <title>Whole genome sequencing-based tracing of a 2022 introduction and outbreak of Xanthomonas hortorum pv. pelargonii.</title>
        <authorList>
            <person name="Iruegas-Bocardo F."/>
            <person name="Weisberg A.K."/>
            <person name="Riutta E.R."/>
            <person name="Kilday K."/>
            <person name="Bonkowski J.C."/>
            <person name="Creswell T."/>
            <person name="Daughtrey M.L."/>
            <person name="Rane K."/>
            <person name="Grunwald N.J."/>
            <person name="Chang J.H."/>
            <person name="Putnam M.L."/>
        </authorList>
    </citation>
    <scope>NUCLEOTIDE SEQUENCE [LARGE SCALE GENOMIC DNA]</scope>
    <source>
        <strain evidence="1 2">22-325</strain>
    </source>
</reference>
<accession>A0ABZ0DCJ4</accession>
<dbReference type="GeneID" id="95586422"/>
<protein>
    <submittedName>
        <fullName evidence="1">Uncharacterized protein</fullName>
    </submittedName>
</protein>
<name>A0ABZ0DCJ4_9XANT</name>
<evidence type="ECO:0000313" key="1">
    <source>
        <dbReference type="EMBL" id="WOB26121.1"/>
    </source>
</evidence>
<gene>
    <name evidence="1" type="ORF">NYR99_21085</name>
</gene>
<evidence type="ECO:0000313" key="2">
    <source>
        <dbReference type="Proteomes" id="UP001304534"/>
    </source>
</evidence>
<sequence>MDPSLAILQGVRPALLRGRWITQWHARKRQSSSHMSTLRRTVTMAAPRWHVIAQRLPGTSCVRIPPSAIHKHPAFEHSPPSKISMAHLMPSGRIYQCLDTSPAR</sequence>
<dbReference type="Proteomes" id="UP001304534">
    <property type="component" value="Chromosome"/>
</dbReference>